<dbReference type="Proteomes" id="UP001497680">
    <property type="component" value="Unassembled WGS sequence"/>
</dbReference>
<reference evidence="1 2" key="1">
    <citation type="journal article" date="2022" name="New Phytol.">
        <title>Ecological generalism drives hyperdiversity of secondary metabolite gene clusters in xylarialean endophytes.</title>
        <authorList>
            <person name="Franco M.E.E."/>
            <person name="Wisecaver J.H."/>
            <person name="Arnold A.E."/>
            <person name="Ju Y.M."/>
            <person name="Slot J.C."/>
            <person name="Ahrendt S."/>
            <person name="Moore L.P."/>
            <person name="Eastman K.E."/>
            <person name="Scott K."/>
            <person name="Konkel Z."/>
            <person name="Mondo S.J."/>
            <person name="Kuo A."/>
            <person name="Hayes R.D."/>
            <person name="Haridas S."/>
            <person name="Andreopoulos B."/>
            <person name="Riley R."/>
            <person name="LaButti K."/>
            <person name="Pangilinan J."/>
            <person name="Lipzen A."/>
            <person name="Amirebrahimi M."/>
            <person name="Yan J."/>
            <person name="Adam C."/>
            <person name="Keymanesh K."/>
            <person name="Ng V."/>
            <person name="Louie K."/>
            <person name="Northen T."/>
            <person name="Drula E."/>
            <person name="Henrissat B."/>
            <person name="Hsieh H.M."/>
            <person name="Youens-Clark K."/>
            <person name="Lutzoni F."/>
            <person name="Miadlikowska J."/>
            <person name="Eastwood D.C."/>
            <person name="Hamelin R.C."/>
            <person name="Grigoriev I.V."/>
            <person name="U'Ren J.M."/>
        </authorList>
    </citation>
    <scope>NUCLEOTIDE SEQUENCE [LARGE SCALE GENOMIC DNA]</scope>
    <source>
        <strain evidence="1 2">ER1909</strain>
    </source>
</reference>
<accession>A0ACC0DG30</accession>
<proteinExistence type="predicted"/>
<organism evidence="1 2">
    <name type="scientific">Hypoxylon rubiginosum</name>
    <dbReference type="NCBI Taxonomy" id="110542"/>
    <lineage>
        <taxon>Eukaryota</taxon>
        <taxon>Fungi</taxon>
        <taxon>Dikarya</taxon>
        <taxon>Ascomycota</taxon>
        <taxon>Pezizomycotina</taxon>
        <taxon>Sordariomycetes</taxon>
        <taxon>Xylariomycetidae</taxon>
        <taxon>Xylariales</taxon>
        <taxon>Hypoxylaceae</taxon>
        <taxon>Hypoxylon</taxon>
    </lineage>
</organism>
<name>A0ACC0DG30_9PEZI</name>
<gene>
    <name evidence="1" type="ORF">F4821DRAFT_226631</name>
</gene>
<sequence>MRLINTTTLKLEEFPNGKPVPPYAILSHVWRDGEVTFQDMQDEAIASAKIGHAKIRESCRLAREDSLSYVWIDTCCIDKSSSTELSESLNSMFKWYGHSTICYAYLADVSESGLHSREKFTWSWWFTRGFTLQELLAPTRLDFYDKNWIKFASKTDTNASAEISAATGIDQAYLNPSSFEHLREMLSNASIAERMCWASRRRTTAEEDVAYCLLGIFAVNIPPLYGEGQRAAFRRLQEEIIKHSDDQSVFAWNHSGGLPGTLGGFLAASPSDFAGCADLVPCPIGFRRSVFSITNKGVHITLPISGDYALLECYSREDDRNKLKAVALRNLHDDTYSRVVDAGTSDVDYQAWNKWKRRTINVVTHPEQHHTAKSRDVKIVIRSIPDGYKVEPKRITLSSTTLVNGRPKSFDCTLEREGLKPIILRVCLRAVGTGGHHTIDYGLQYKDTADDSEQAQYLGTPFLTTVDGSVLHYTQRRRIIFGERQVHINILSVRGGFMLALYQAVYLASFWIPTFPRSIYYTLMVFVVSSVPFQLTLYELLTRIPFSTNICLPLVGWAVYRLMSILMTPRPKRDAAIGFKWDLKYTKEFVNLFTIGLFLNRTGQIMDGIRSCAQPQNLFDYPLRALMNSLENYTGVHINAVSRTPFPLFHFFYVVSLSLAASFPAAAYCFQYVALEDNTFQAGQSFTFGVPSHKS</sequence>
<comment type="caution">
    <text evidence="1">The sequence shown here is derived from an EMBL/GenBank/DDBJ whole genome shotgun (WGS) entry which is preliminary data.</text>
</comment>
<evidence type="ECO:0000313" key="1">
    <source>
        <dbReference type="EMBL" id="KAI6091676.1"/>
    </source>
</evidence>
<evidence type="ECO:0000313" key="2">
    <source>
        <dbReference type="Proteomes" id="UP001497680"/>
    </source>
</evidence>
<dbReference type="EMBL" id="MU394286">
    <property type="protein sequence ID" value="KAI6091676.1"/>
    <property type="molecule type" value="Genomic_DNA"/>
</dbReference>
<protein>
    <submittedName>
        <fullName evidence="1">Heterokaryon incompatibility protein-domain-containing protein</fullName>
    </submittedName>
</protein>
<keyword evidence="2" id="KW-1185">Reference proteome</keyword>